<sequence length="528" mass="57943">MDFLPPDTTSIPMLPPPSPFEPTGVPQLDLVLGGGLPKGALTVILGPPGSGKTTLASQIAFATAQRGENVLFLTAFSEPTSKLLNHLRSYRFFAADLIGRNVQVFSIQQFFPSEGPITEQEIVAEVRRIKASIIVIDGFQGLHDQVIASVATRHLLYNLGTQLSLLGTTTLVTAEADPHDATLFPEMTTADVLIGLYNTLPGGRTHRGLEVIKTRGRAPLSGLHGLSINERGIEVFPRLETRLAQPFQMGWNKKPPATTPAKRATFGLPELDTLLGGGLTRQTGTVLVGNLGTGKTFLALQFLLAGVEQGEPGLFLGFRETADQMVQKSVGFAWSQQLQNALSPNGGLTFHHWDPVELDPDHVATELLDALEQTGTRRLVIDSITEWERVIQRSSGAERVPDYLAAFLSILRDQGVTLLVIKELTQSVNTYQDFSVDELTLLTENVIFVQQLIYQKQFQRILSVPKMRYSAHDETLRNFLIRAPEGVRVLAPNESERDTLIRIAEQQASVPKRVSHPQRSSLSEQGQD</sequence>
<gene>
    <name evidence="3" type="ORF">KDW_57540</name>
</gene>
<dbReference type="AlphaFoldDB" id="A0A5J4KWR6"/>
<proteinExistence type="predicted"/>
<dbReference type="InterPro" id="IPR010624">
    <property type="entry name" value="KaiC_dom"/>
</dbReference>
<dbReference type="SUPFAM" id="SSF52540">
    <property type="entry name" value="P-loop containing nucleoside triphosphate hydrolases"/>
    <property type="match status" value="2"/>
</dbReference>
<comment type="caution">
    <text evidence="3">The sequence shown here is derived from an EMBL/GenBank/DDBJ whole genome shotgun (WGS) entry which is preliminary data.</text>
</comment>
<dbReference type="GO" id="GO:0004674">
    <property type="term" value="F:protein serine/threonine kinase activity"/>
    <property type="evidence" value="ECO:0007669"/>
    <property type="project" value="UniProtKB-KW"/>
</dbReference>
<keyword evidence="3" id="KW-0723">Serine/threonine-protein kinase</keyword>
<dbReference type="InterPro" id="IPR014774">
    <property type="entry name" value="KaiC-like_dom"/>
</dbReference>
<dbReference type="GO" id="GO:0005524">
    <property type="term" value="F:ATP binding"/>
    <property type="evidence" value="ECO:0007669"/>
    <property type="project" value="InterPro"/>
</dbReference>
<feature type="domain" description="KaiC" evidence="2">
    <location>
        <begin position="262"/>
        <end position="503"/>
    </location>
</feature>
<dbReference type="PANTHER" id="PTHR42926">
    <property type="match status" value="1"/>
</dbReference>
<dbReference type="SMART" id="SM00382">
    <property type="entry name" value="AAA"/>
    <property type="match status" value="1"/>
</dbReference>
<evidence type="ECO:0000256" key="1">
    <source>
        <dbReference type="SAM" id="MobiDB-lite"/>
    </source>
</evidence>
<dbReference type="InterPro" id="IPR027417">
    <property type="entry name" value="P-loop_NTPase"/>
</dbReference>
<feature type="domain" description="KaiC" evidence="2">
    <location>
        <begin position="19"/>
        <end position="249"/>
    </location>
</feature>
<organism evidence="3 4">
    <name type="scientific">Dictyobacter vulcani</name>
    <dbReference type="NCBI Taxonomy" id="2607529"/>
    <lineage>
        <taxon>Bacteria</taxon>
        <taxon>Bacillati</taxon>
        <taxon>Chloroflexota</taxon>
        <taxon>Ktedonobacteria</taxon>
        <taxon>Ktedonobacterales</taxon>
        <taxon>Dictyobacteraceae</taxon>
        <taxon>Dictyobacter</taxon>
    </lineage>
</organism>
<keyword evidence="3" id="KW-0418">Kinase</keyword>
<protein>
    <submittedName>
        <fullName evidence="3">Serine/threonine protein kinase</fullName>
    </submittedName>
</protein>
<dbReference type="InterPro" id="IPR051347">
    <property type="entry name" value="Circadian_clock_KaiC-rel"/>
</dbReference>
<evidence type="ECO:0000313" key="3">
    <source>
        <dbReference type="EMBL" id="GER91592.1"/>
    </source>
</evidence>
<dbReference type="Pfam" id="PF06745">
    <property type="entry name" value="ATPase"/>
    <property type="match status" value="2"/>
</dbReference>
<dbReference type="Proteomes" id="UP000326912">
    <property type="component" value="Unassembled WGS sequence"/>
</dbReference>
<accession>A0A5J4KWR6</accession>
<dbReference type="PANTHER" id="PTHR42926:SF1">
    <property type="entry name" value="CIRCADIAN CLOCK OSCILLATOR PROTEIN KAIC 1"/>
    <property type="match status" value="1"/>
</dbReference>
<evidence type="ECO:0000259" key="2">
    <source>
        <dbReference type="PROSITE" id="PS51146"/>
    </source>
</evidence>
<name>A0A5J4KWR6_9CHLR</name>
<reference evidence="3 4" key="1">
    <citation type="submission" date="2019-10" db="EMBL/GenBank/DDBJ databases">
        <title>Dictyobacter vulcani sp. nov., within the class Ktedonobacteria, isolated from soil of volcanic Mt. Zao.</title>
        <authorList>
            <person name="Zheng Y."/>
            <person name="Wang C.M."/>
            <person name="Sakai Y."/>
            <person name="Abe K."/>
            <person name="Yokota A."/>
            <person name="Yabe S."/>
        </authorList>
    </citation>
    <scope>NUCLEOTIDE SEQUENCE [LARGE SCALE GENOMIC DNA]</scope>
    <source>
        <strain evidence="3 4">W12</strain>
    </source>
</reference>
<keyword evidence="3" id="KW-0808">Transferase</keyword>
<dbReference type="Gene3D" id="3.40.50.300">
    <property type="entry name" value="P-loop containing nucleotide triphosphate hydrolases"/>
    <property type="match status" value="2"/>
</dbReference>
<dbReference type="PROSITE" id="PS51146">
    <property type="entry name" value="KAIC"/>
    <property type="match status" value="2"/>
</dbReference>
<dbReference type="InterPro" id="IPR003593">
    <property type="entry name" value="AAA+_ATPase"/>
</dbReference>
<evidence type="ECO:0000313" key="4">
    <source>
        <dbReference type="Proteomes" id="UP000326912"/>
    </source>
</evidence>
<feature type="compositionally biased region" description="Polar residues" evidence="1">
    <location>
        <begin position="517"/>
        <end position="528"/>
    </location>
</feature>
<dbReference type="EMBL" id="BKZW01000004">
    <property type="protein sequence ID" value="GER91592.1"/>
    <property type="molecule type" value="Genomic_DNA"/>
</dbReference>
<keyword evidence="4" id="KW-1185">Reference proteome</keyword>
<feature type="region of interest" description="Disordered" evidence="1">
    <location>
        <begin position="508"/>
        <end position="528"/>
    </location>
</feature>